<dbReference type="Proteomes" id="UP000545876">
    <property type="component" value="Unassembled WGS sequence"/>
</dbReference>
<protein>
    <submittedName>
        <fullName evidence="1">Uncharacterized protein</fullName>
    </submittedName>
</protein>
<accession>A0A847D0R0</accession>
<reference evidence="1 2" key="1">
    <citation type="journal article" date="2020" name="Biotechnol. Biofuels">
        <title>New insights from the biogas microbiome by comprehensive genome-resolved metagenomics of nearly 1600 species originating from multiple anaerobic digesters.</title>
        <authorList>
            <person name="Campanaro S."/>
            <person name="Treu L."/>
            <person name="Rodriguez-R L.M."/>
            <person name="Kovalovszki A."/>
            <person name="Ziels R.M."/>
            <person name="Maus I."/>
            <person name="Zhu X."/>
            <person name="Kougias P.G."/>
            <person name="Basile A."/>
            <person name="Luo G."/>
            <person name="Schluter A."/>
            <person name="Konstantinidis K.T."/>
            <person name="Angelidaki I."/>
        </authorList>
    </citation>
    <scope>NUCLEOTIDE SEQUENCE [LARGE SCALE GENOMIC DNA]</scope>
    <source>
        <strain evidence="1">AS06rmzACSIP_65</strain>
    </source>
</reference>
<proteinExistence type="predicted"/>
<dbReference type="AlphaFoldDB" id="A0A847D0R0"/>
<gene>
    <name evidence="1" type="ORF">GX656_02595</name>
</gene>
<sequence length="363" mass="41444">PFHDEGDGVSGVRVQIDDNQPFFQEIFNSVREFSNDVSLRVIDDRYMESLLQGLATRLAIDDLMILDMDLFDFSIFRVRTEYEKGKPTGKYIFSKSKLKWEDEISLIDSIKDTRFKAFLSADLSSKYLVNTWANFVVDRPLVVKDEVLIDVIRSYATIQNFSIFRDNKEKIQSFGKEYTKNALIITGNISRVLGKSKTLLSIIDGLELTGSFDAYFDQELKTIAFGKSLINATESTDIILTRGSITPKYTKVIIPNIKNKISNKVILSGKVQSLEMDETDFYVLSSQYTFLKLPKHKEKLVISASFREGAKSWPLGEKELEYVSVPGVSEIDSILFDFRSRPIIYGPDAYSNKIKLKSWINDN</sequence>
<name>A0A847D0R0_9BACT</name>
<evidence type="ECO:0000313" key="2">
    <source>
        <dbReference type="Proteomes" id="UP000545876"/>
    </source>
</evidence>
<organism evidence="1 2">
    <name type="scientific">Candidatus Dojkabacteria bacterium</name>
    <dbReference type="NCBI Taxonomy" id="2099670"/>
    <lineage>
        <taxon>Bacteria</taxon>
        <taxon>Candidatus Dojkabacteria</taxon>
    </lineage>
</organism>
<comment type="caution">
    <text evidence="1">The sequence shown here is derived from an EMBL/GenBank/DDBJ whole genome shotgun (WGS) entry which is preliminary data.</text>
</comment>
<dbReference type="EMBL" id="JAAZBX010000007">
    <property type="protein sequence ID" value="NLD25505.1"/>
    <property type="molecule type" value="Genomic_DNA"/>
</dbReference>
<feature type="non-terminal residue" evidence="1">
    <location>
        <position position="1"/>
    </location>
</feature>
<evidence type="ECO:0000313" key="1">
    <source>
        <dbReference type="EMBL" id="NLD25505.1"/>
    </source>
</evidence>